<feature type="domain" description="Lon N-terminal" evidence="7">
    <location>
        <begin position="543"/>
        <end position="752"/>
    </location>
</feature>
<dbReference type="AlphaFoldDB" id="A0A401PJ78"/>
<dbReference type="InterPro" id="IPR001841">
    <property type="entry name" value="Znf_RING"/>
</dbReference>
<evidence type="ECO:0000256" key="3">
    <source>
        <dbReference type="ARBA" id="ARBA00022833"/>
    </source>
</evidence>
<feature type="domain" description="RING-type" evidence="6">
    <location>
        <begin position="464"/>
        <end position="502"/>
    </location>
</feature>
<dbReference type="GO" id="GO:0008270">
    <property type="term" value="F:zinc ion binding"/>
    <property type="evidence" value="ECO:0007669"/>
    <property type="project" value="UniProtKB-KW"/>
</dbReference>
<dbReference type="InterPro" id="IPR017907">
    <property type="entry name" value="Znf_RING_CS"/>
</dbReference>
<dbReference type="InterPro" id="IPR011990">
    <property type="entry name" value="TPR-like_helical_dom_sf"/>
</dbReference>
<keyword evidence="3" id="KW-0862">Zinc</keyword>
<dbReference type="Gene3D" id="3.30.40.10">
    <property type="entry name" value="Zinc/RING finger domain, C3HC4 (zinc finger)"/>
    <property type="match status" value="2"/>
</dbReference>
<dbReference type="PANTHER" id="PTHR23327">
    <property type="entry name" value="RING FINGER PROTEIN 127"/>
    <property type="match status" value="1"/>
</dbReference>
<comment type="caution">
    <text evidence="8">The sequence shown here is derived from an EMBL/GenBank/DDBJ whole genome shotgun (WGS) entry which is preliminary data.</text>
</comment>
<accession>A0A401PJ78</accession>
<dbReference type="OrthoDB" id="264917at2759"/>
<evidence type="ECO:0000259" key="7">
    <source>
        <dbReference type="PROSITE" id="PS51787"/>
    </source>
</evidence>
<dbReference type="OMA" id="QNSGECE"/>
<dbReference type="STRING" id="75743.A0A401PJ78"/>
<dbReference type="Pfam" id="PF02190">
    <property type="entry name" value="LON_substr_bdg"/>
    <property type="match status" value="1"/>
</dbReference>
<keyword evidence="9" id="KW-1185">Reference proteome</keyword>
<feature type="domain" description="RING-type" evidence="6">
    <location>
        <begin position="127"/>
        <end position="163"/>
    </location>
</feature>
<dbReference type="Proteomes" id="UP000288216">
    <property type="component" value="Unassembled WGS sequence"/>
</dbReference>
<gene>
    <name evidence="8" type="ORF">scyTo_0006662</name>
</gene>
<evidence type="ECO:0000313" key="8">
    <source>
        <dbReference type="EMBL" id="GCB73184.1"/>
    </source>
</evidence>
<dbReference type="Gene3D" id="1.25.40.10">
    <property type="entry name" value="Tetratricopeptide repeat domain"/>
    <property type="match status" value="2"/>
</dbReference>
<evidence type="ECO:0000256" key="5">
    <source>
        <dbReference type="SAM" id="MobiDB-lite"/>
    </source>
</evidence>
<dbReference type="PROSITE" id="PS51787">
    <property type="entry name" value="LON_N"/>
    <property type="match status" value="1"/>
</dbReference>
<keyword evidence="2 4" id="KW-0863">Zinc-finger</keyword>
<evidence type="ECO:0000259" key="6">
    <source>
        <dbReference type="PROSITE" id="PS50089"/>
    </source>
</evidence>
<dbReference type="PROSITE" id="PS00518">
    <property type="entry name" value="ZF_RING_1"/>
    <property type="match status" value="2"/>
</dbReference>
<dbReference type="CDD" id="cd16513">
    <property type="entry name" value="RING-HC_LONFs_rpt1"/>
    <property type="match status" value="1"/>
</dbReference>
<dbReference type="SMART" id="SM00184">
    <property type="entry name" value="RING"/>
    <property type="match status" value="2"/>
</dbReference>
<dbReference type="EMBL" id="BFAA01002286">
    <property type="protein sequence ID" value="GCB73184.1"/>
    <property type="molecule type" value="Genomic_DNA"/>
</dbReference>
<dbReference type="GO" id="GO:0061630">
    <property type="term" value="F:ubiquitin protein ligase activity"/>
    <property type="evidence" value="ECO:0007669"/>
    <property type="project" value="TreeGrafter"/>
</dbReference>
<dbReference type="Pfam" id="PF13923">
    <property type="entry name" value="zf-C3HC4_2"/>
    <property type="match status" value="1"/>
</dbReference>
<organism evidence="8 9">
    <name type="scientific">Scyliorhinus torazame</name>
    <name type="common">Cloudy catshark</name>
    <name type="synonym">Catulus torazame</name>
    <dbReference type="NCBI Taxonomy" id="75743"/>
    <lineage>
        <taxon>Eukaryota</taxon>
        <taxon>Metazoa</taxon>
        <taxon>Chordata</taxon>
        <taxon>Craniata</taxon>
        <taxon>Vertebrata</taxon>
        <taxon>Chondrichthyes</taxon>
        <taxon>Elasmobranchii</taxon>
        <taxon>Galeomorphii</taxon>
        <taxon>Galeoidea</taxon>
        <taxon>Carcharhiniformes</taxon>
        <taxon>Scyliorhinidae</taxon>
        <taxon>Scyliorhinus</taxon>
    </lineage>
</organism>
<evidence type="ECO:0000256" key="2">
    <source>
        <dbReference type="ARBA" id="ARBA00022771"/>
    </source>
</evidence>
<dbReference type="GO" id="GO:0005737">
    <property type="term" value="C:cytoplasm"/>
    <property type="evidence" value="ECO:0007669"/>
    <property type="project" value="UniProtKB-ARBA"/>
</dbReference>
<feature type="region of interest" description="Disordered" evidence="5">
    <location>
        <begin position="93"/>
        <end position="121"/>
    </location>
</feature>
<evidence type="ECO:0000256" key="4">
    <source>
        <dbReference type="PROSITE-ProRule" id="PRU00175"/>
    </source>
</evidence>
<dbReference type="InterPro" id="IPR003111">
    <property type="entry name" value="Lon_prtase_N"/>
</dbReference>
<dbReference type="InterPro" id="IPR019734">
    <property type="entry name" value="TPR_rpt"/>
</dbReference>
<protein>
    <recommendedName>
        <fullName evidence="10">LON peptidase N-terminal domain and RING finger protein 2</fullName>
    </recommendedName>
</protein>
<dbReference type="PROSITE" id="PS50089">
    <property type="entry name" value="ZF_RING_2"/>
    <property type="match status" value="2"/>
</dbReference>
<reference evidence="8 9" key="1">
    <citation type="journal article" date="2018" name="Nat. Ecol. Evol.">
        <title>Shark genomes provide insights into elasmobranch evolution and the origin of vertebrates.</title>
        <authorList>
            <person name="Hara Y"/>
            <person name="Yamaguchi K"/>
            <person name="Onimaru K"/>
            <person name="Kadota M"/>
            <person name="Koyanagi M"/>
            <person name="Keeley SD"/>
            <person name="Tatsumi K"/>
            <person name="Tanaka K"/>
            <person name="Motone F"/>
            <person name="Kageyama Y"/>
            <person name="Nozu R"/>
            <person name="Adachi N"/>
            <person name="Nishimura O"/>
            <person name="Nakagawa R"/>
            <person name="Tanegashima C"/>
            <person name="Kiyatake I"/>
            <person name="Matsumoto R"/>
            <person name="Murakumo K"/>
            <person name="Nishida K"/>
            <person name="Terakita A"/>
            <person name="Kuratani S"/>
            <person name="Sato K"/>
            <person name="Hyodo S Kuraku.S."/>
        </authorList>
    </citation>
    <scope>NUCLEOTIDE SEQUENCE [LARGE SCALE GENOMIC DNA]</scope>
</reference>
<feature type="compositionally biased region" description="Low complexity" evidence="5">
    <location>
        <begin position="109"/>
        <end position="119"/>
    </location>
</feature>
<dbReference type="Pfam" id="PF13432">
    <property type="entry name" value="TPR_16"/>
    <property type="match status" value="2"/>
</dbReference>
<dbReference type="Pfam" id="PF15227">
    <property type="entry name" value="zf-C3HC4_4"/>
    <property type="match status" value="1"/>
</dbReference>
<keyword evidence="1" id="KW-0479">Metal-binding</keyword>
<sequence>MEAPAEMLEMADEAFRALNYELAADIYECQLLELGPQRHLYLNKADALARCGRFTEAFEAYQSAADLDRLRPENLQHLLDCIAANIRVKEALPRPQATRRLRPPAGSPGEQAGTGAGEEAPSDPLSCPACLELLFEPVSLPCGHTFCRRCVEEEAVSQCQLCQLPVSVRPEAGSGVSPEPNFRLNVVLCNLLEKWFPSECSCRRLQLEAAGLLRSGDYSAALGLCERALFLVPHDYLMRCYRAELHITTGNHEEALCDGDVACTLKPLKTKGHFWKAQALVKIGRTEEALKEYLYCIALRPDWNSVKLKAQKLLCDMFSPVLENMPDSRPTNLRSQSSRIRPKPTFLSTFSSASIARDYAVAGPSELFSKVNIILTPEPNASGPILNKCKSTPGETSVTAETVPPSFTDGSQKRKISHDTEICQSFKTPSKMAKKDEFVPLPFDNFKASREIPSELVDPSDFECSLCMRLFYEPVTTACGHTFCLKCLERSLDHNFDCPLCKENVAEYLVTRAFSKTFLTEELIIQYLPEELNDRRRLHEEEMKELSNLTEDVPIFVCTMSFPTIPCPLHVFEPRYRLMIRRCMETGTKQFGMCIGNELKGFADYGCMLEIRDVKFFPDGRSVVDTIGKCRFKVLRHGQRDGYNTANIEYLEDTKVEGEEYHELVCLSDSVYDQAFTWFSSLKDNMRTQILNHFGPMPGKEPIPQSSQNGPAWCWWLLAVLPLESRAQLAVLSMISLKDRLIAIRRVLVFVTRQPLRSL</sequence>
<dbReference type="SUPFAM" id="SSF57850">
    <property type="entry name" value="RING/U-box"/>
    <property type="match status" value="2"/>
</dbReference>
<dbReference type="Gene3D" id="2.30.130.40">
    <property type="entry name" value="LON domain-like"/>
    <property type="match status" value="1"/>
</dbReference>
<dbReference type="SUPFAM" id="SSF48452">
    <property type="entry name" value="TPR-like"/>
    <property type="match status" value="2"/>
</dbReference>
<dbReference type="InterPro" id="IPR015947">
    <property type="entry name" value="PUA-like_sf"/>
</dbReference>
<dbReference type="PANTHER" id="PTHR23327:SF5">
    <property type="entry name" value="LON PEPTIDASE N-TERMINAL DOMAIN AND RING FINGER PROTEIN 2"/>
    <property type="match status" value="1"/>
</dbReference>
<dbReference type="SMART" id="SM00464">
    <property type="entry name" value="LON"/>
    <property type="match status" value="1"/>
</dbReference>
<dbReference type="SUPFAM" id="SSF88697">
    <property type="entry name" value="PUA domain-like"/>
    <property type="match status" value="1"/>
</dbReference>
<evidence type="ECO:0000256" key="1">
    <source>
        <dbReference type="ARBA" id="ARBA00022723"/>
    </source>
</evidence>
<proteinExistence type="predicted"/>
<dbReference type="SMART" id="SM00028">
    <property type="entry name" value="TPR"/>
    <property type="match status" value="3"/>
</dbReference>
<evidence type="ECO:0008006" key="10">
    <source>
        <dbReference type="Google" id="ProtNLM"/>
    </source>
</evidence>
<name>A0A401PJ78_SCYTO</name>
<dbReference type="CDD" id="cd16514">
    <property type="entry name" value="RING-HC_LONFs_rpt2"/>
    <property type="match status" value="1"/>
</dbReference>
<evidence type="ECO:0000313" key="9">
    <source>
        <dbReference type="Proteomes" id="UP000288216"/>
    </source>
</evidence>
<dbReference type="InterPro" id="IPR013083">
    <property type="entry name" value="Znf_RING/FYVE/PHD"/>
</dbReference>
<dbReference type="InterPro" id="IPR046336">
    <property type="entry name" value="Lon_prtase_N_sf"/>
</dbReference>